<keyword evidence="2" id="KW-1185">Reference proteome</keyword>
<reference evidence="1 2" key="1">
    <citation type="journal article" date="2018" name="G3 (Bethesda)">
        <title>Phylogenetic and Phylogenomic Definition of Rhizopus Species.</title>
        <authorList>
            <person name="Gryganskyi A.P."/>
            <person name="Golan J."/>
            <person name="Dolatabadi S."/>
            <person name="Mondo S."/>
            <person name="Robb S."/>
            <person name="Idnurm A."/>
            <person name="Muszewska A."/>
            <person name="Steczkiewicz K."/>
            <person name="Masonjones S."/>
            <person name="Liao H.L."/>
            <person name="Gajdeczka M.T."/>
            <person name="Anike F."/>
            <person name="Vuek A."/>
            <person name="Anishchenko I.M."/>
            <person name="Voigt K."/>
            <person name="de Hoog G.S."/>
            <person name="Smith M.E."/>
            <person name="Heitman J."/>
            <person name="Vilgalys R."/>
            <person name="Stajich J.E."/>
        </authorList>
    </citation>
    <scope>NUCLEOTIDE SEQUENCE [LARGE SCALE GENOMIC DNA]</scope>
    <source>
        <strain evidence="1 2">LSU 92-RS-03</strain>
    </source>
</reference>
<comment type="caution">
    <text evidence="1">The sequence shown here is derived from an EMBL/GenBank/DDBJ whole genome shotgun (WGS) entry which is preliminary data.</text>
</comment>
<gene>
    <name evidence="1" type="ORF">CU098_013767</name>
</gene>
<dbReference type="AlphaFoldDB" id="A0A367KX13"/>
<name>A0A367KX13_RHIST</name>
<protein>
    <submittedName>
        <fullName evidence="1">Uncharacterized protein</fullName>
    </submittedName>
</protein>
<sequence>MSETSNQLITYSTDLRNVSSTLLPENLASLITAIALAARLSIRCSSLLIEALLESVKYSTSFTFGVSRHVIINALSTAKKLHELAAPNSLESSKALSVDR</sequence>
<dbReference type="EMBL" id="PJQM01000093">
    <property type="protein sequence ID" value="RCI06758.1"/>
    <property type="molecule type" value="Genomic_DNA"/>
</dbReference>
<dbReference type="Proteomes" id="UP000253551">
    <property type="component" value="Unassembled WGS sequence"/>
</dbReference>
<proteinExistence type="predicted"/>
<evidence type="ECO:0000313" key="2">
    <source>
        <dbReference type="Proteomes" id="UP000253551"/>
    </source>
</evidence>
<evidence type="ECO:0000313" key="1">
    <source>
        <dbReference type="EMBL" id="RCI06758.1"/>
    </source>
</evidence>
<dbReference type="OrthoDB" id="10503435at2759"/>
<organism evidence="1 2">
    <name type="scientific">Rhizopus stolonifer</name>
    <name type="common">Rhizopus nigricans</name>
    <dbReference type="NCBI Taxonomy" id="4846"/>
    <lineage>
        <taxon>Eukaryota</taxon>
        <taxon>Fungi</taxon>
        <taxon>Fungi incertae sedis</taxon>
        <taxon>Mucoromycota</taxon>
        <taxon>Mucoromycotina</taxon>
        <taxon>Mucoromycetes</taxon>
        <taxon>Mucorales</taxon>
        <taxon>Mucorineae</taxon>
        <taxon>Rhizopodaceae</taxon>
        <taxon>Rhizopus</taxon>
    </lineage>
</organism>
<accession>A0A367KX13</accession>